<dbReference type="EMBL" id="QFXE01000005">
    <property type="protein sequence ID" value="RDH87458.1"/>
    <property type="molecule type" value="Genomic_DNA"/>
</dbReference>
<dbReference type="InterPro" id="IPR035919">
    <property type="entry name" value="EAL_sf"/>
</dbReference>
<dbReference type="AlphaFoldDB" id="A0A370DQV5"/>
<accession>A0A370DQV5</accession>
<keyword evidence="2" id="KW-1185">Reference proteome</keyword>
<organism evidence="1 2">
    <name type="scientific">endosymbiont of Escarpia spicata</name>
    <dbReference type="NCBI Taxonomy" id="2200908"/>
    <lineage>
        <taxon>Bacteria</taxon>
        <taxon>Pseudomonadati</taxon>
        <taxon>Pseudomonadota</taxon>
        <taxon>Gammaproteobacteria</taxon>
        <taxon>sulfur-oxidizing symbionts</taxon>
    </lineage>
</organism>
<proteinExistence type="predicted"/>
<gene>
    <name evidence="1" type="ORF">DIZ78_02480</name>
</gene>
<comment type="caution">
    <text evidence="1">The sequence shown here is derived from an EMBL/GenBank/DDBJ whole genome shotgun (WGS) entry which is preliminary data.</text>
</comment>
<reference evidence="1 2" key="1">
    <citation type="journal article" date="2018" name="ISME J.">
        <title>Endosymbiont genomes yield clues of tubeworm success.</title>
        <authorList>
            <person name="Li Y."/>
            <person name="Liles M.R."/>
            <person name="Halanych K.M."/>
        </authorList>
    </citation>
    <scope>NUCLEOTIDE SEQUENCE [LARGE SCALE GENOMIC DNA]</scope>
    <source>
        <strain evidence="1">A1462</strain>
    </source>
</reference>
<dbReference type="SUPFAM" id="SSF141868">
    <property type="entry name" value="EAL domain-like"/>
    <property type="match status" value="1"/>
</dbReference>
<dbReference type="Gene3D" id="3.20.20.450">
    <property type="entry name" value="EAL domain"/>
    <property type="match status" value="1"/>
</dbReference>
<protein>
    <recommendedName>
        <fullName evidence="3">EAL domain-containing protein</fullName>
    </recommendedName>
</protein>
<evidence type="ECO:0000313" key="1">
    <source>
        <dbReference type="EMBL" id="RDH87458.1"/>
    </source>
</evidence>
<evidence type="ECO:0008006" key="3">
    <source>
        <dbReference type="Google" id="ProtNLM"/>
    </source>
</evidence>
<evidence type="ECO:0000313" key="2">
    <source>
        <dbReference type="Proteomes" id="UP000254771"/>
    </source>
</evidence>
<dbReference type="Proteomes" id="UP000254771">
    <property type="component" value="Unassembled WGS sequence"/>
</dbReference>
<sequence length="78" mass="8695">MGALPQKNKTSPPESTGIASGLSLRLMPRLQEQLQFQRDDGCDCVQGYLLDRPMSWEAIANYFSSEAGFYRVFQGGFS</sequence>
<name>A0A370DQV5_9GAMM</name>